<evidence type="ECO:0000256" key="1">
    <source>
        <dbReference type="SAM" id="MobiDB-lite"/>
    </source>
</evidence>
<accession>A0A4Y2L922</accession>
<dbReference type="Proteomes" id="UP000499080">
    <property type="component" value="Unassembled WGS sequence"/>
</dbReference>
<name>A0A4Y2L922_ARAVE</name>
<sequence length="109" mass="12596">MSWDPTSTFSRKLPASRHHPDGPWIYISASSKQTHRGWEIGRFLHYANEMPTTSSIAIRTKPRVHMSTVEEQAVQQTLEQKYRSIKFLATKGNLIKSQNTTLQRLQSKK</sequence>
<reference evidence="2 3" key="1">
    <citation type="journal article" date="2019" name="Sci. Rep.">
        <title>Orb-weaving spider Araneus ventricosus genome elucidates the spidroin gene catalogue.</title>
        <authorList>
            <person name="Kono N."/>
            <person name="Nakamura H."/>
            <person name="Ohtoshi R."/>
            <person name="Moran D.A.P."/>
            <person name="Shinohara A."/>
            <person name="Yoshida Y."/>
            <person name="Fujiwara M."/>
            <person name="Mori M."/>
            <person name="Tomita M."/>
            <person name="Arakawa K."/>
        </authorList>
    </citation>
    <scope>NUCLEOTIDE SEQUENCE [LARGE SCALE GENOMIC DNA]</scope>
</reference>
<evidence type="ECO:0000313" key="2">
    <source>
        <dbReference type="EMBL" id="GBN11165.1"/>
    </source>
</evidence>
<dbReference type="EMBL" id="BGPR01005546">
    <property type="protein sequence ID" value="GBN11165.1"/>
    <property type="molecule type" value="Genomic_DNA"/>
</dbReference>
<comment type="caution">
    <text evidence="2">The sequence shown here is derived from an EMBL/GenBank/DDBJ whole genome shotgun (WGS) entry which is preliminary data.</text>
</comment>
<feature type="region of interest" description="Disordered" evidence="1">
    <location>
        <begin position="1"/>
        <end position="22"/>
    </location>
</feature>
<protein>
    <submittedName>
        <fullName evidence="2">Uncharacterized protein</fullName>
    </submittedName>
</protein>
<keyword evidence="3" id="KW-1185">Reference proteome</keyword>
<gene>
    <name evidence="2" type="ORF">AVEN_196250_1</name>
</gene>
<organism evidence="2 3">
    <name type="scientific">Araneus ventricosus</name>
    <name type="common">Orbweaver spider</name>
    <name type="synonym">Epeira ventricosa</name>
    <dbReference type="NCBI Taxonomy" id="182803"/>
    <lineage>
        <taxon>Eukaryota</taxon>
        <taxon>Metazoa</taxon>
        <taxon>Ecdysozoa</taxon>
        <taxon>Arthropoda</taxon>
        <taxon>Chelicerata</taxon>
        <taxon>Arachnida</taxon>
        <taxon>Araneae</taxon>
        <taxon>Araneomorphae</taxon>
        <taxon>Entelegynae</taxon>
        <taxon>Araneoidea</taxon>
        <taxon>Araneidae</taxon>
        <taxon>Araneus</taxon>
    </lineage>
</organism>
<evidence type="ECO:0000313" key="3">
    <source>
        <dbReference type="Proteomes" id="UP000499080"/>
    </source>
</evidence>
<proteinExistence type="predicted"/>
<feature type="compositionally biased region" description="Polar residues" evidence="1">
    <location>
        <begin position="1"/>
        <end position="10"/>
    </location>
</feature>
<dbReference type="AlphaFoldDB" id="A0A4Y2L922"/>